<sequence>MDKAVRAKQKFQYLISLLSDDALSAISNLPLSDENYPIAYDTLVSRYKNKRKLASHYWNSIAGAKQLKVDSAESLGKLLDTFNENLRALELMEFPVDLKDFILLNVLLGKLTPSLREKFEAEHRKTEIPRFKQLVKFLNEYCRVFASLSIEPPPKKSSDKPSKNPSAKSSTTSTFVTNEVSCLQCNQSHLLVKCPAFLKLTEKDRHAKARQLRLCLNCLKAGHRASSCPSQWRCRKCNELHHSLLHFAPKGDSSAQKETHAPSSTKDVASSNVTTAPSSEASVISMTTISRSNSVVLLSTVQAEMADASGHFFPVRVLLDSASQSNFVTEGCVQRSGLTRTPCRSIVLGINDTKAANTKGRTSLVLRVKGRSDLRLPLEATILTKISSPLPNLRAKLREWPHLKGLSLADPEYYQPGSIDILLGAENFVSIMRDGHRKGKSGEPDAFNTIFGWVLMGAVSTSRAEPVHSFVTTLGTLDASIRRFWSVEEVPNSVALSAEDKRCESIFSETTRRDSSGRFVVSYPFAEEPPRFVDSRPIALNRFRSLERRFRRDSDYQKQYQAFMRDYLDCGHMELVSQPFPADGPIYYLPHHGVIKLESESTKLRVVFDASAQATNGLSLNQTMLSGPKLQQDIVAILLRFRLGAIAVTTDIKQMFRQISIEPLQRDYQRIVWRFSEDEPIADYRLTTVTFGVAPSPYLAIRCLMQLAEEGRHSHPLASRILRSSLYVDDIVASLGCVDEARELTGQLRSLLQGAGFELRKWASSHSSVLADIPSEHCSKSMLSFGSLDDDSIKVLGLYWHARDDEFGFRVRPLNRDCTKRIILSEMARVFDPLGFLAPLTFAAKLLIQRLWTLGLDWDEKPPNEICQQWERYKRELPEIDSVRVPRSLAYRDVVRVELHGYCDASERGYGAVIYLRIVTRDARYTQLLAAKSKVAPLKSLSLPRLELCGALLLSNLLRFVRLTLENSYAVDAFYAWSDSMIVLAWIRSSPHKLETFVRNRVARIQDNAVDVSWGHVGTKSNPADHCSRGLFPRELVDSRLWWAGPDWLKDFDPRNDSSIHSVELVAPVETEAASTTAFLSTDPPHQFDRLLHRFSSLSKICRIVSYCLRFLNKSRQKSVPATLAVDQSEEYSALLILVKVIQADCFAQDLANLRRRTRVSKEIRKLAPFLDPQGLLRVGGRLSNAQLPYESRHPALLPNKHRLTDLLIEHTHRQNLHPGRRALQYLLCQRFWVSGLQRAIKRCLSRCYQCFRANPRVVQPPMANLPAERVNQVKPFSVTGVDFAGPFMVTPRKARGVHSFKIYVCVFVCFAVKALHLEVVFSLSTDAFLSALRRFIARR</sequence>
<dbReference type="Proteomes" id="UP000036403">
    <property type="component" value="Unassembled WGS sequence"/>
</dbReference>
<evidence type="ECO:0000313" key="4">
    <source>
        <dbReference type="EMBL" id="KMQ86334.1"/>
    </source>
</evidence>
<dbReference type="GO" id="GO:0071897">
    <property type="term" value="P:DNA biosynthetic process"/>
    <property type="evidence" value="ECO:0007669"/>
    <property type="project" value="UniProtKB-ARBA"/>
</dbReference>
<feature type="region of interest" description="Disordered" evidence="2">
    <location>
        <begin position="250"/>
        <end position="274"/>
    </location>
</feature>
<keyword evidence="1" id="KW-0479">Metal-binding</keyword>
<keyword evidence="5" id="KW-1185">Reference proteome</keyword>
<evidence type="ECO:0000313" key="5">
    <source>
        <dbReference type="Proteomes" id="UP000036403"/>
    </source>
</evidence>
<dbReference type="InterPro" id="IPR036397">
    <property type="entry name" value="RNaseH_sf"/>
</dbReference>
<dbReference type="PROSITE" id="PS50158">
    <property type="entry name" value="ZF_CCHC"/>
    <property type="match status" value="1"/>
</dbReference>
<dbReference type="GO" id="GO:0003676">
    <property type="term" value="F:nucleic acid binding"/>
    <property type="evidence" value="ECO:0007669"/>
    <property type="project" value="InterPro"/>
</dbReference>
<dbReference type="EMBL" id="LBMM01012238">
    <property type="protein sequence ID" value="KMQ86334.1"/>
    <property type="molecule type" value="Genomic_DNA"/>
</dbReference>
<name>A0A0J7K7U0_LASNI</name>
<dbReference type="STRING" id="67767.A0A0J7K7U0"/>
<feature type="domain" description="CCHC-type" evidence="3">
    <location>
        <begin position="215"/>
        <end position="230"/>
    </location>
</feature>
<dbReference type="Gene3D" id="3.30.420.10">
    <property type="entry name" value="Ribonuclease H-like superfamily/Ribonuclease H"/>
    <property type="match status" value="1"/>
</dbReference>
<dbReference type="CDD" id="cd01644">
    <property type="entry name" value="RT_pepA17"/>
    <property type="match status" value="1"/>
</dbReference>
<keyword evidence="1" id="KW-0863">Zinc-finger</keyword>
<evidence type="ECO:0000256" key="1">
    <source>
        <dbReference type="PROSITE-ProRule" id="PRU00047"/>
    </source>
</evidence>
<dbReference type="PaxDb" id="67767-A0A0J7K7U0"/>
<dbReference type="Pfam" id="PF05380">
    <property type="entry name" value="Peptidase_A17"/>
    <property type="match status" value="1"/>
</dbReference>
<protein>
    <submittedName>
        <fullName evidence="4">Gag-pol protein</fullName>
    </submittedName>
</protein>
<feature type="non-terminal residue" evidence="4">
    <location>
        <position position="1340"/>
    </location>
</feature>
<gene>
    <name evidence="4" type="ORF">RF55_14692</name>
</gene>
<evidence type="ECO:0000259" key="3">
    <source>
        <dbReference type="PROSITE" id="PS50158"/>
    </source>
</evidence>
<dbReference type="InterPro" id="IPR043502">
    <property type="entry name" value="DNA/RNA_pol_sf"/>
</dbReference>
<reference evidence="4 5" key="1">
    <citation type="submission" date="2015-04" db="EMBL/GenBank/DDBJ databases">
        <title>Lasius niger genome sequencing.</title>
        <authorList>
            <person name="Konorov E.A."/>
            <person name="Nikitin M.A."/>
            <person name="Kirill M.V."/>
            <person name="Chang P."/>
        </authorList>
    </citation>
    <scope>NUCLEOTIDE SEQUENCE [LARGE SCALE GENOMIC DNA]</scope>
    <source>
        <tissue evidence="4">Whole</tissue>
    </source>
</reference>
<dbReference type="SUPFAM" id="SSF56672">
    <property type="entry name" value="DNA/RNA polymerases"/>
    <property type="match status" value="1"/>
</dbReference>
<evidence type="ECO:0000256" key="2">
    <source>
        <dbReference type="SAM" id="MobiDB-lite"/>
    </source>
</evidence>
<accession>A0A0J7K7U0</accession>
<dbReference type="PANTHER" id="PTHR47331">
    <property type="entry name" value="PHD-TYPE DOMAIN-CONTAINING PROTEIN"/>
    <property type="match status" value="1"/>
</dbReference>
<dbReference type="Pfam" id="PF17921">
    <property type="entry name" value="Integrase_H2C2"/>
    <property type="match status" value="1"/>
</dbReference>
<dbReference type="InterPro" id="IPR041588">
    <property type="entry name" value="Integrase_H2C2"/>
</dbReference>
<dbReference type="PANTHER" id="PTHR47331:SF1">
    <property type="entry name" value="GAG-LIKE PROTEIN"/>
    <property type="match status" value="1"/>
</dbReference>
<proteinExistence type="predicted"/>
<dbReference type="Gene3D" id="1.10.340.70">
    <property type="match status" value="1"/>
</dbReference>
<organism evidence="4 5">
    <name type="scientific">Lasius niger</name>
    <name type="common">Black garden ant</name>
    <dbReference type="NCBI Taxonomy" id="67767"/>
    <lineage>
        <taxon>Eukaryota</taxon>
        <taxon>Metazoa</taxon>
        <taxon>Ecdysozoa</taxon>
        <taxon>Arthropoda</taxon>
        <taxon>Hexapoda</taxon>
        <taxon>Insecta</taxon>
        <taxon>Pterygota</taxon>
        <taxon>Neoptera</taxon>
        <taxon>Endopterygota</taxon>
        <taxon>Hymenoptera</taxon>
        <taxon>Apocrita</taxon>
        <taxon>Aculeata</taxon>
        <taxon>Formicoidea</taxon>
        <taxon>Formicidae</taxon>
        <taxon>Formicinae</taxon>
        <taxon>Lasius</taxon>
        <taxon>Lasius</taxon>
    </lineage>
</organism>
<dbReference type="InterPro" id="IPR001878">
    <property type="entry name" value="Znf_CCHC"/>
</dbReference>
<dbReference type="InterPro" id="IPR036875">
    <property type="entry name" value="Znf_CCHC_sf"/>
</dbReference>
<dbReference type="Pfam" id="PF03564">
    <property type="entry name" value="DUF1759"/>
    <property type="match status" value="1"/>
</dbReference>
<comment type="caution">
    <text evidence="4">The sequence shown here is derived from an EMBL/GenBank/DDBJ whole genome shotgun (WGS) entry which is preliminary data.</text>
</comment>
<dbReference type="OrthoDB" id="6736537at2759"/>
<dbReference type="SUPFAM" id="SSF57756">
    <property type="entry name" value="Retrovirus zinc finger-like domains"/>
    <property type="match status" value="1"/>
</dbReference>
<dbReference type="InterPro" id="IPR005312">
    <property type="entry name" value="DUF1759"/>
</dbReference>
<dbReference type="InterPro" id="IPR008042">
    <property type="entry name" value="Retrotrans_Pao"/>
</dbReference>
<dbReference type="GO" id="GO:0008270">
    <property type="term" value="F:zinc ion binding"/>
    <property type="evidence" value="ECO:0007669"/>
    <property type="project" value="UniProtKB-KW"/>
</dbReference>
<keyword evidence="1" id="KW-0862">Zinc</keyword>
<feature type="compositionally biased region" description="Polar residues" evidence="2">
    <location>
        <begin position="261"/>
        <end position="274"/>
    </location>
</feature>